<sequence>MIRNKRIALLCLVFLISFGANSQTLKGYTKDQVKDLSSKVEDQVRFLEYLLNTIGSDETPARDKDVIIRESYLKIFRDAKVQVEDDLLLDRKVVTNKDVTAYLKDIEFFYKNAEFKFKIREVKPAQKENGEVFFLASLDRTITAVGLKGEKISNTKPRFVEVNLNDKSQELKIVSIYTTKISRDEELKAWWNSLDFGWKSYFKTRFQLAEQDTLGLDQWYRFVSVDSLNISGNRQIKSLAALSELRDLKHLDISNTAITDLAPISNVTLLESLSIAHTPTSDIQFIKYSDRLKYLDISHTQVENINELLNLKSLIAVKAENTPIQSFAVLNEFKNLIELDLTESGFNNVENIKELSKLEKLDLSKNYILNFSALSELTSLKNLDLSGTNFQDLSPISGMAQLELLDITGTAVADLAPLQNLKSLKKVAADQTKISPLDANDFVRSNPEILLIHHVKDLESWWQGLSLPWKEALKNANPSIRNDNPSVEILTQAVTVNTLNLDGAGIESLNPVVRFVNLSSLSFSDNPEVSDLLPLSEVKTLKKISGKNASVRDLSILKENELLESVDLEGNPIQSVRELVTLQKLTYLNVNASEVDPQEIPEFLIQKPDVNVIFRSDELEKWWEELDPTWRDIFRRQFSLQEAPSTEQLHQLTGKAELSFERVGVADLSALPAFINLRKLSLFDAPVAAIGPISSLTHLTSLRLSQIPSVDFLAVSGLVNLTELDISNTGIEDLSPISNLKNLKKLNLSGTNLKVLKGLESLSELEELDVASTNLRSLKPIDGLRNLKKLTCFNTRLTSRAVDSFKSSHPDCEVRFY</sequence>
<dbReference type="Proteomes" id="UP000248917">
    <property type="component" value="Unassembled WGS sequence"/>
</dbReference>
<keyword evidence="5" id="KW-1185">Reference proteome</keyword>
<dbReference type="PANTHER" id="PTHR46652">
    <property type="entry name" value="LEUCINE-RICH REPEAT AND IQ DOMAIN-CONTAINING PROTEIN 1-RELATED"/>
    <property type="match status" value="1"/>
</dbReference>
<keyword evidence="3" id="KW-0732">Signal</keyword>
<dbReference type="Pfam" id="PF12799">
    <property type="entry name" value="LRR_4"/>
    <property type="match status" value="1"/>
</dbReference>
<keyword evidence="2" id="KW-0677">Repeat</keyword>
<dbReference type="AlphaFoldDB" id="A0A326RIR6"/>
<dbReference type="InterPro" id="IPR001611">
    <property type="entry name" value="Leu-rich_rpt"/>
</dbReference>
<dbReference type="PROSITE" id="PS51450">
    <property type="entry name" value="LRR"/>
    <property type="match status" value="4"/>
</dbReference>
<dbReference type="PANTHER" id="PTHR46652:SF3">
    <property type="entry name" value="LEUCINE-RICH REPEAT-CONTAINING PROTEIN 9"/>
    <property type="match status" value="1"/>
</dbReference>
<evidence type="ECO:0000313" key="4">
    <source>
        <dbReference type="EMBL" id="PZV76679.1"/>
    </source>
</evidence>
<evidence type="ECO:0000256" key="3">
    <source>
        <dbReference type="SAM" id="SignalP"/>
    </source>
</evidence>
<evidence type="ECO:0000256" key="2">
    <source>
        <dbReference type="ARBA" id="ARBA00022737"/>
    </source>
</evidence>
<feature type="chain" id="PRO_5016237752" evidence="3">
    <location>
        <begin position="23"/>
        <end position="817"/>
    </location>
</feature>
<dbReference type="SMART" id="SM00365">
    <property type="entry name" value="LRR_SD22"/>
    <property type="match status" value="8"/>
</dbReference>
<gene>
    <name evidence="4" type="ORF">CLV31_1244</name>
</gene>
<organism evidence="4 5">
    <name type="scientific">Algoriphagus aquaeductus</name>
    <dbReference type="NCBI Taxonomy" id="475299"/>
    <lineage>
        <taxon>Bacteria</taxon>
        <taxon>Pseudomonadati</taxon>
        <taxon>Bacteroidota</taxon>
        <taxon>Cytophagia</taxon>
        <taxon>Cytophagales</taxon>
        <taxon>Cyclobacteriaceae</taxon>
        <taxon>Algoriphagus</taxon>
    </lineage>
</organism>
<dbReference type="InterPro" id="IPR032675">
    <property type="entry name" value="LRR_dom_sf"/>
</dbReference>
<dbReference type="RefSeq" id="WP_111394968.1">
    <property type="nucleotide sequence ID" value="NZ_QKTX01000024.1"/>
</dbReference>
<reference evidence="4 5" key="1">
    <citation type="submission" date="2018-06" db="EMBL/GenBank/DDBJ databases">
        <title>Genomic Encyclopedia of Archaeal and Bacterial Type Strains, Phase II (KMG-II): from individual species to whole genera.</title>
        <authorList>
            <person name="Goeker M."/>
        </authorList>
    </citation>
    <scope>NUCLEOTIDE SEQUENCE [LARGE SCALE GENOMIC DNA]</scope>
    <source>
        <strain evidence="4 5">T4</strain>
    </source>
</reference>
<keyword evidence="1" id="KW-0433">Leucine-rich repeat</keyword>
<dbReference type="InterPro" id="IPR025875">
    <property type="entry name" value="Leu-rich_rpt_4"/>
</dbReference>
<dbReference type="InterPro" id="IPR050836">
    <property type="entry name" value="SDS22/Internalin_LRR"/>
</dbReference>
<feature type="signal peptide" evidence="3">
    <location>
        <begin position="1"/>
        <end position="22"/>
    </location>
</feature>
<accession>A0A326RIR6</accession>
<comment type="caution">
    <text evidence="4">The sequence shown here is derived from an EMBL/GenBank/DDBJ whole genome shotgun (WGS) entry which is preliminary data.</text>
</comment>
<evidence type="ECO:0000256" key="1">
    <source>
        <dbReference type="ARBA" id="ARBA00022614"/>
    </source>
</evidence>
<dbReference type="OrthoDB" id="1490745at2"/>
<name>A0A326RIR6_9BACT</name>
<dbReference type="SUPFAM" id="SSF52058">
    <property type="entry name" value="L domain-like"/>
    <property type="match status" value="3"/>
</dbReference>
<dbReference type="Gene3D" id="3.80.10.10">
    <property type="entry name" value="Ribonuclease Inhibitor"/>
    <property type="match status" value="3"/>
</dbReference>
<protein>
    <submittedName>
        <fullName evidence="4">Leucine rich repeat (LRR) protein</fullName>
    </submittedName>
</protein>
<evidence type="ECO:0000313" key="5">
    <source>
        <dbReference type="Proteomes" id="UP000248917"/>
    </source>
</evidence>
<dbReference type="EMBL" id="QKTX01000024">
    <property type="protein sequence ID" value="PZV76679.1"/>
    <property type="molecule type" value="Genomic_DNA"/>
</dbReference>
<proteinExistence type="predicted"/>